<keyword evidence="9" id="KW-1185">Reference proteome</keyword>
<evidence type="ECO:0000256" key="5">
    <source>
        <dbReference type="RuleBase" id="RU003495"/>
    </source>
</evidence>
<comment type="function">
    <text evidence="4">Lytic transglycosylase with a strong preference for naked glycan strands that lack stem peptides.</text>
</comment>
<dbReference type="PROSITE" id="PS51724">
    <property type="entry name" value="SPOR"/>
    <property type="match status" value="1"/>
</dbReference>
<sequence precursor="true">MAPSVDGSVIRANRRRLMLTGIAAATLMLGACAGRPTSGPVTSAPTAGGAGTSQATSSPGLPNQKIGKPYQVMGNWYYPSADPDYTEEGLASWYGPTFHGKYTANGEVYDQNALSAAHKTLPLPSILRVTNLENGRVLMVRVNDRGPFVGDRILDLSKRSAQLLGVIQRGTARVRVENVTDQVGLDYLPEADGVMLASLGAEATAQPPASSPRGPVVATASIVDEQVEAVPTGQVYATPIEPPSGTRTTPGSARTYIQVGAFREAENARALENRLLDYGRTVIATADVDGQRFYRVRIGPFGATRDAEQVVAKLSRDGYGRGSLVVD</sequence>
<gene>
    <name evidence="4" type="primary">rlpA</name>
    <name evidence="8" type="ORF">WG926_03495</name>
</gene>
<feature type="region of interest" description="Disordered" evidence="6">
    <location>
        <begin position="38"/>
        <end position="64"/>
    </location>
</feature>
<dbReference type="InterPro" id="IPR036908">
    <property type="entry name" value="RlpA-like_sf"/>
</dbReference>
<proteinExistence type="inferred from homology"/>
<dbReference type="Gene3D" id="3.30.70.1070">
    <property type="entry name" value="Sporulation related repeat"/>
    <property type="match status" value="1"/>
</dbReference>
<dbReference type="SUPFAM" id="SSF110997">
    <property type="entry name" value="Sporulation related repeat"/>
    <property type="match status" value="1"/>
</dbReference>
<dbReference type="NCBIfam" id="TIGR00413">
    <property type="entry name" value="rlpA"/>
    <property type="match status" value="1"/>
</dbReference>
<evidence type="ECO:0000259" key="7">
    <source>
        <dbReference type="PROSITE" id="PS51724"/>
    </source>
</evidence>
<organism evidence="8 9">
    <name type="scientific">Tistrella arctica</name>
    <dbReference type="NCBI Taxonomy" id="3133430"/>
    <lineage>
        <taxon>Bacteria</taxon>
        <taxon>Pseudomonadati</taxon>
        <taxon>Pseudomonadota</taxon>
        <taxon>Alphaproteobacteria</taxon>
        <taxon>Geminicoccales</taxon>
        <taxon>Geminicoccaceae</taxon>
        <taxon>Tistrella</taxon>
    </lineage>
</organism>
<comment type="caution">
    <text evidence="8">The sequence shown here is derived from an EMBL/GenBank/DDBJ whole genome shotgun (WGS) entry which is preliminary data.</text>
</comment>
<evidence type="ECO:0000256" key="1">
    <source>
        <dbReference type="ARBA" id="ARBA00022729"/>
    </source>
</evidence>
<name>A0ABU9YF03_9PROT</name>
<protein>
    <recommendedName>
        <fullName evidence="4">Endolytic peptidoglycan transglycosylase RlpA</fullName>
        <ecNumber evidence="4">4.2.2.-</ecNumber>
    </recommendedName>
</protein>
<dbReference type="SUPFAM" id="SSF50685">
    <property type="entry name" value="Barwin-like endoglucanases"/>
    <property type="match status" value="1"/>
</dbReference>
<dbReference type="InterPro" id="IPR009009">
    <property type="entry name" value="RlpA-like_DPBB"/>
</dbReference>
<dbReference type="EMBL" id="JBBKTW010000001">
    <property type="protein sequence ID" value="MEN2987354.1"/>
    <property type="molecule type" value="Genomic_DNA"/>
</dbReference>
<evidence type="ECO:0000256" key="2">
    <source>
        <dbReference type="ARBA" id="ARBA00023239"/>
    </source>
</evidence>
<evidence type="ECO:0000256" key="6">
    <source>
        <dbReference type="SAM" id="MobiDB-lite"/>
    </source>
</evidence>
<dbReference type="InterPro" id="IPR007730">
    <property type="entry name" value="SPOR-like_dom"/>
</dbReference>
<feature type="compositionally biased region" description="Polar residues" evidence="6">
    <location>
        <begin position="52"/>
        <end position="61"/>
    </location>
</feature>
<dbReference type="Pfam" id="PF03330">
    <property type="entry name" value="DPBB_1"/>
    <property type="match status" value="1"/>
</dbReference>
<evidence type="ECO:0000256" key="3">
    <source>
        <dbReference type="ARBA" id="ARBA00023316"/>
    </source>
</evidence>
<dbReference type="Pfam" id="PF05036">
    <property type="entry name" value="SPOR"/>
    <property type="match status" value="1"/>
</dbReference>
<evidence type="ECO:0000256" key="4">
    <source>
        <dbReference type="HAMAP-Rule" id="MF_02071"/>
    </source>
</evidence>
<dbReference type="InterPro" id="IPR012997">
    <property type="entry name" value="RplA"/>
</dbReference>
<evidence type="ECO:0000313" key="8">
    <source>
        <dbReference type="EMBL" id="MEN2987354.1"/>
    </source>
</evidence>
<dbReference type="InterPro" id="IPR034718">
    <property type="entry name" value="RlpA"/>
</dbReference>
<keyword evidence="2 4" id="KW-0456">Lyase</keyword>
<feature type="signal peptide" evidence="4">
    <location>
        <begin position="1"/>
        <end position="33"/>
    </location>
</feature>
<dbReference type="HAMAP" id="MF_02071">
    <property type="entry name" value="RlpA"/>
    <property type="match status" value="1"/>
</dbReference>
<dbReference type="PANTHER" id="PTHR34183:SF1">
    <property type="entry name" value="ENDOLYTIC PEPTIDOGLYCAN TRANSGLYCOSYLASE RLPA"/>
    <property type="match status" value="1"/>
</dbReference>
<comment type="similarity">
    <text evidence="4 5">Belongs to the RlpA family.</text>
</comment>
<feature type="chain" id="PRO_5044899934" description="Endolytic peptidoglycan transglycosylase RlpA" evidence="4">
    <location>
        <begin position="34"/>
        <end position="327"/>
    </location>
</feature>
<feature type="domain" description="SPOR" evidence="7">
    <location>
        <begin position="249"/>
        <end position="327"/>
    </location>
</feature>
<dbReference type="EC" id="4.2.2.-" evidence="4"/>
<keyword evidence="3 4" id="KW-0961">Cell wall biogenesis/degradation</keyword>
<accession>A0ABU9YF03</accession>
<dbReference type="InterPro" id="IPR036680">
    <property type="entry name" value="SPOR-like_sf"/>
</dbReference>
<dbReference type="RefSeq" id="WP_345936770.1">
    <property type="nucleotide sequence ID" value="NZ_JBBKTW010000001.1"/>
</dbReference>
<keyword evidence="1 4" id="KW-0732">Signal</keyword>
<dbReference type="CDD" id="cd22268">
    <property type="entry name" value="DPBB_RlpA-like"/>
    <property type="match status" value="1"/>
</dbReference>
<reference evidence="8 9" key="1">
    <citation type="submission" date="2024-03" db="EMBL/GenBank/DDBJ databases">
        <title>High-quality draft genome sequencing of Tistrella sp. BH-R2-4.</title>
        <authorList>
            <person name="Dong C."/>
        </authorList>
    </citation>
    <scope>NUCLEOTIDE SEQUENCE [LARGE SCALE GENOMIC DNA]</scope>
    <source>
        <strain evidence="8 9">BH-R2-4</strain>
    </source>
</reference>
<dbReference type="Proteomes" id="UP001413721">
    <property type="component" value="Unassembled WGS sequence"/>
</dbReference>
<evidence type="ECO:0000313" key="9">
    <source>
        <dbReference type="Proteomes" id="UP001413721"/>
    </source>
</evidence>
<dbReference type="PANTHER" id="PTHR34183">
    <property type="entry name" value="ENDOLYTIC PEPTIDOGLYCAN TRANSGLYCOSYLASE RLPA"/>
    <property type="match status" value="1"/>
</dbReference>
<dbReference type="Gene3D" id="2.40.40.10">
    <property type="entry name" value="RlpA-like domain"/>
    <property type="match status" value="1"/>
</dbReference>